<dbReference type="EMBL" id="JBGOGF010000005">
    <property type="protein sequence ID" value="MFA1771897.1"/>
    <property type="molecule type" value="Genomic_DNA"/>
</dbReference>
<evidence type="ECO:0000313" key="2">
    <source>
        <dbReference type="Proteomes" id="UP001570846"/>
    </source>
</evidence>
<dbReference type="PANTHER" id="PTHR12083">
    <property type="entry name" value="BIFUNCTIONAL POLYNUCLEOTIDE PHOSPHATASE/KINASE"/>
    <property type="match status" value="1"/>
</dbReference>
<proteinExistence type="predicted"/>
<reference evidence="1 2" key="1">
    <citation type="submission" date="2024-08" db="EMBL/GenBank/DDBJ databases">
        <authorList>
            <person name="Wei W."/>
        </authorList>
    </citation>
    <scope>NUCLEOTIDE SEQUENCE [LARGE SCALE GENOMIC DNA]</scope>
    <source>
        <strain evidence="1 2">XU2</strain>
    </source>
</reference>
<accession>A0ABV4RFH8</accession>
<dbReference type="Gene3D" id="3.40.50.300">
    <property type="entry name" value="P-loop containing nucleotide triphosphate hydrolases"/>
    <property type="match status" value="1"/>
</dbReference>
<dbReference type="InterPro" id="IPR027417">
    <property type="entry name" value="P-loop_NTPase"/>
</dbReference>
<sequence length="151" mass="18050">MEGIMFIGLPASGKSTFYQRNFFNSHVRLSLDLLRTRNRERQFFSLCLQTNTRVVVDNTNPRVEDREKYLTRFKEHRFQVIGYFFQTSLQEALERNRAREGRDKVKDIALYDVRKKLEPPSFAEGFDRLFSVRIQGNGFWVEEWKKEDSNV</sequence>
<keyword evidence="2" id="KW-1185">Reference proteome</keyword>
<dbReference type="PANTHER" id="PTHR12083:SF9">
    <property type="entry name" value="BIFUNCTIONAL POLYNUCLEOTIDE PHOSPHATASE_KINASE"/>
    <property type="match status" value="1"/>
</dbReference>
<dbReference type="Pfam" id="PF13671">
    <property type="entry name" value="AAA_33"/>
    <property type="match status" value="1"/>
</dbReference>
<evidence type="ECO:0000313" key="1">
    <source>
        <dbReference type="EMBL" id="MFA1771897.1"/>
    </source>
</evidence>
<comment type="caution">
    <text evidence="1">The sequence shown here is derived from an EMBL/GenBank/DDBJ whole genome shotgun (WGS) entry which is preliminary data.</text>
</comment>
<gene>
    <name evidence="1" type="ORF">ACD591_11400</name>
</gene>
<protein>
    <submittedName>
        <fullName evidence="1">AAA family ATPase</fullName>
    </submittedName>
</protein>
<dbReference type="Proteomes" id="UP001570846">
    <property type="component" value="Unassembled WGS sequence"/>
</dbReference>
<name>A0ABV4RFH8_9BACT</name>
<organism evidence="1 2">
    <name type="scientific">Rufibacter glacialis</name>
    <dbReference type="NCBI Taxonomy" id="1259555"/>
    <lineage>
        <taxon>Bacteria</taxon>
        <taxon>Pseudomonadati</taxon>
        <taxon>Bacteroidota</taxon>
        <taxon>Cytophagia</taxon>
        <taxon>Cytophagales</taxon>
        <taxon>Hymenobacteraceae</taxon>
        <taxon>Rufibacter</taxon>
    </lineage>
</organism>
<dbReference type="PIRSF" id="PIRSF037081">
    <property type="entry name" value="P-loop_All4644_prd"/>
    <property type="match status" value="1"/>
</dbReference>
<dbReference type="InterPro" id="IPR017101">
    <property type="entry name" value="P-loop_ATP/GTP-bd_All4644_prd"/>
</dbReference>
<dbReference type="SUPFAM" id="SSF52540">
    <property type="entry name" value="P-loop containing nucleoside triphosphate hydrolases"/>
    <property type="match status" value="1"/>
</dbReference>